<comment type="similarity">
    <text evidence="3">Belongs to the DZIP C2H2-type zinc-finger protein family.</text>
</comment>
<feature type="compositionally biased region" description="Basic and acidic residues" evidence="12">
    <location>
        <begin position="659"/>
        <end position="670"/>
    </location>
</feature>
<evidence type="ECO:0000256" key="7">
    <source>
        <dbReference type="ARBA" id="ARBA00022833"/>
    </source>
</evidence>
<evidence type="ECO:0000313" key="15">
    <source>
        <dbReference type="RefSeq" id="XP_046587560.1"/>
    </source>
</evidence>
<evidence type="ECO:0000256" key="11">
    <source>
        <dbReference type="SAM" id="Coils"/>
    </source>
</evidence>
<evidence type="ECO:0000256" key="3">
    <source>
        <dbReference type="ARBA" id="ARBA00009131"/>
    </source>
</evidence>
<feature type="region of interest" description="Disordered" evidence="12">
    <location>
        <begin position="1096"/>
        <end position="1161"/>
    </location>
</feature>
<evidence type="ECO:0000259" key="13">
    <source>
        <dbReference type="PROSITE" id="PS00028"/>
    </source>
</evidence>
<feature type="compositionally biased region" description="Polar residues" evidence="12">
    <location>
        <begin position="554"/>
        <end position="578"/>
    </location>
</feature>
<feature type="region of interest" description="Disordered" evidence="12">
    <location>
        <begin position="941"/>
        <end position="976"/>
    </location>
</feature>
<feature type="region of interest" description="Disordered" evidence="12">
    <location>
        <begin position="554"/>
        <end position="676"/>
    </location>
</feature>
<evidence type="ECO:0000313" key="16">
    <source>
        <dbReference type="RefSeq" id="XP_046587561.1"/>
    </source>
</evidence>
<sequence length="1161" mass="133794">MAFSFRAGTNWCHDFPKLAKESGFCFNVHRTRVRVDWNRISSIDIDRVIRERDFLTVDDNVNNVVDYSLETEYDVKILDPNFVKLFRLAQLSVEYLLYCKQYLDHSVIILKDELRLKIEDNAMLKEEINALQESIKNLNEKIRERNRIIESKLGDSNGELFKCPHCVKTFIAPTFVSAHIARRHAHLSDPYMMPPSLPAHEQYRVEAEKLHDEIKTLKERLNRTERVIRNESEKNFDFSRTDNGHRTPDIYEKGEYTNDRQREERIREQQRKYQDEIASLKSMLFSEVRNLKQKDVSLSPIYQVQPDTKILNLEELIKKQEKEIHTLRDQLREQITPNLKNVQEKLHVQEQHAKVINERLEKQTDLDTDLSVQLKISQETSRQMKKLYESKINELEMHSKAQKQMLEAQGMRLAQLAHELWESREPSQSTTEEKKIDLQSKSSSQNIVKKMPNIRGKDNDHKTNVKNNKHGEPVCDNIGSLSSRESPKILTSPIRNRKPCFQNKDNNELLTGKEDYFETGSDSKSARIAMNLRDSDAENTKRYLVENLNLESLHSSRSGKAIQQSSQRNSKHQTNVNLRNLKGIRAVSDSKNLPLRSNAGFRGMKSEQSLDLPRTKAYVRQKTVQESEDSENYSETESESSTSKSECQSASEDEIKNEEDERKLNSHYIEDFNSPTDSKEWIRENSEILQELKEHLRDVFDGKLKDLGIDPEWDGIPKATFKQKMETVIHHQNINAKKINDYNYIRQKILEEISQRLNKNIAEPAHPRKMSSLDRIMSKFKIKTANALKQRTNFEFRTPIVKSPLMSSYSKASKPMSNLEVLPSKMNESNIHELRSNKNSTVSRYKKEPEPRPRSRSTLVRNTKPSYSQMKDNTGIVEHNKFVEELEDSTSLEEQIQSHDGIVCLSKSESIPKAKKFGFRIESKKSTLVPKTSVESLIEQSYSSVDEDSNNKLSDHKLVRSLPGSPKNNKSVLKSTTGSVGSLIKKKVLFDLDQSVRNGGKSTNQITGENLSAKKTLPEYSFEDEEVNDDDWNISNMSDDDVRPQKAKSPSMDSIVLKTSQSSEIAKISKKIQDQLNISHQKPIGAVEAMFLAKPSSKETKGHSEYRESTNMASSSLDNPYNPLLNNQPTEINKHLKATSSASMDHESDIETDIKEFLKTN</sequence>
<keyword evidence="4" id="KW-0963">Cytoplasm</keyword>
<proteinExistence type="inferred from homology"/>
<evidence type="ECO:0000256" key="2">
    <source>
        <dbReference type="ARBA" id="ARBA00004120"/>
    </source>
</evidence>
<accession>A0ABM3FHR2</accession>
<keyword evidence="5" id="KW-0479">Metal-binding</keyword>
<feature type="region of interest" description="Disordered" evidence="12">
    <location>
        <begin position="825"/>
        <end position="863"/>
    </location>
</feature>
<reference evidence="15 16" key="1">
    <citation type="submission" date="2025-05" db="UniProtKB">
        <authorList>
            <consortium name="RefSeq"/>
        </authorList>
    </citation>
    <scope>IDENTIFICATION</scope>
    <source>
        <tissue evidence="15 16">Thorax and Abdomen</tissue>
    </source>
</reference>
<feature type="compositionally biased region" description="Basic and acidic residues" evidence="12">
    <location>
        <begin position="1096"/>
        <end position="1108"/>
    </location>
</feature>
<dbReference type="RefSeq" id="XP_046587561.1">
    <property type="nucleotide sequence ID" value="XM_046731605.1"/>
</dbReference>
<feature type="domain" description="C2H2-type" evidence="13">
    <location>
        <begin position="163"/>
        <end position="184"/>
    </location>
</feature>
<feature type="compositionally biased region" description="Polar residues" evidence="12">
    <location>
        <begin position="966"/>
        <end position="976"/>
    </location>
</feature>
<keyword evidence="14" id="KW-1185">Reference proteome</keyword>
<keyword evidence="9" id="KW-0206">Cytoskeleton</keyword>
<dbReference type="Pfam" id="PF25977">
    <property type="entry name" value="DZIP1"/>
    <property type="match status" value="1"/>
</dbReference>
<feature type="compositionally biased region" description="Basic and acidic residues" evidence="12">
    <location>
        <begin position="949"/>
        <end position="958"/>
    </location>
</feature>
<evidence type="ECO:0000256" key="5">
    <source>
        <dbReference type="ARBA" id="ARBA00022723"/>
    </source>
</evidence>
<feature type="region of interest" description="Disordered" evidence="12">
    <location>
        <begin position="422"/>
        <end position="485"/>
    </location>
</feature>
<keyword evidence="10" id="KW-0966">Cell projection</keyword>
<dbReference type="PANTHER" id="PTHR21502">
    <property type="entry name" value="ZINC FINGER PROTEIN DZIP1"/>
    <property type="match status" value="1"/>
</dbReference>
<evidence type="ECO:0000256" key="8">
    <source>
        <dbReference type="ARBA" id="ARBA00023054"/>
    </source>
</evidence>
<dbReference type="GeneID" id="107217845"/>
<feature type="coiled-coil region" evidence="11">
    <location>
        <begin position="200"/>
        <end position="234"/>
    </location>
</feature>
<dbReference type="InterPro" id="IPR032714">
    <property type="entry name" value="DZIP1_N"/>
</dbReference>
<dbReference type="InterPro" id="IPR051241">
    <property type="entry name" value="DZIP_RILPL"/>
</dbReference>
<evidence type="ECO:0000256" key="6">
    <source>
        <dbReference type="ARBA" id="ARBA00022771"/>
    </source>
</evidence>
<feature type="compositionally biased region" description="Polar residues" evidence="12">
    <location>
        <begin position="1109"/>
        <end position="1131"/>
    </location>
</feature>
<dbReference type="RefSeq" id="XP_046587560.1">
    <property type="nucleotide sequence ID" value="XM_046731604.1"/>
</dbReference>
<feature type="compositionally biased region" description="Basic and acidic residues" evidence="12">
    <location>
        <begin position="455"/>
        <end position="473"/>
    </location>
</feature>
<evidence type="ECO:0000256" key="1">
    <source>
        <dbReference type="ARBA" id="ARBA00004114"/>
    </source>
</evidence>
<evidence type="ECO:0000313" key="14">
    <source>
        <dbReference type="Proteomes" id="UP000829291"/>
    </source>
</evidence>
<dbReference type="InterPro" id="IPR013087">
    <property type="entry name" value="Znf_C2H2_type"/>
</dbReference>
<feature type="compositionally biased region" description="Basic and acidic residues" evidence="12">
    <location>
        <begin position="422"/>
        <end position="438"/>
    </location>
</feature>
<evidence type="ECO:0000256" key="4">
    <source>
        <dbReference type="ARBA" id="ARBA00022490"/>
    </source>
</evidence>
<evidence type="ECO:0000256" key="9">
    <source>
        <dbReference type="ARBA" id="ARBA00023212"/>
    </source>
</evidence>
<feature type="region of interest" description="Disordered" evidence="12">
    <location>
        <begin position="1024"/>
        <end position="1055"/>
    </location>
</feature>
<name>A0ABM3FHR2_NEOLC</name>
<keyword evidence="6" id="KW-0863">Zinc-finger</keyword>
<dbReference type="Proteomes" id="UP000829291">
    <property type="component" value="Chromosome 2"/>
</dbReference>
<protein>
    <submittedName>
        <fullName evidence="15 16">Zinc finger protein Dzip1</fullName>
    </submittedName>
</protein>
<feature type="compositionally biased region" description="Low complexity" evidence="12">
    <location>
        <begin position="639"/>
        <end position="650"/>
    </location>
</feature>
<dbReference type="Pfam" id="PF13815">
    <property type="entry name" value="Dzip-like_N"/>
    <property type="match status" value="1"/>
</dbReference>
<gene>
    <name evidence="15 16" type="primary">LOC107217845</name>
</gene>
<feature type="compositionally biased region" description="Basic and acidic residues" evidence="12">
    <location>
        <begin position="1144"/>
        <end position="1161"/>
    </location>
</feature>
<keyword evidence="7" id="KW-0862">Zinc</keyword>
<evidence type="ECO:0000256" key="10">
    <source>
        <dbReference type="ARBA" id="ARBA00023273"/>
    </source>
</evidence>
<organism evidence="14 16">
    <name type="scientific">Neodiprion lecontei</name>
    <name type="common">Redheaded pine sawfly</name>
    <dbReference type="NCBI Taxonomy" id="441921"/>
    <lineage>
        <taxon>Eukaryota</taxon>
        <taxon>Metazoa</taxon>
        <taxon>Ecdysozoa</taxon>
        <taxon>Arthropoda</taxon>
        <taxon>Hexapoda</taxon>
        <taxon>Insecta</taxon>
        <taxon>Pterygota</taxon>
        <taxon>Neoptera</taxon>
        <taxon>Endopterygota</taxon>
        <taxon>Hymenoptera</taxon>
        <taxon>Tenthredinoidea</taxon>
        <taxon>Diprionidae</taxon>
        <taxon>Diprioninae</taxon>
        <taxon>Neodiprion</taxon>
    </lineage>
</organism>
<feature type="coiled-coil region" evidence="11">
    <location>
        <begin position="114"/>
        <end position="148"/>
    </location>
</feature>
<keyword evidence="8 11" id="KW-0175">Coiled coil</keyword>
<feature type="coiled-coil region" evidence="11">
    <location>
        <begin position="310"/>
        <end position="359"/>
    </location>
</feature>
<dbReference type="PROSITE" id="PS00028">
    <property type="entry name" value="ZINC_FINGER_C2H2_1"/>
    <property type="match status" value="1"/>
</dbReference>
<evidence type="ECO:0000256" key="12">
    <source>
        <dbReference type="SAM" id="MobiDB-lite"/>
    </source>
</evidence>
<comment type="subcellular location">
    <subcellularLocation>
        <location evidence="2">Cytoplasm</location>
        <location evidence="2">Cytoskeleton</location>
        <location evidence="2">Cilium basal body</location>
    </subcellularLocation>
    <subcellularLocation>
        <location evidence="1">Cytoplasm</location>
        <location evidence="1">Cytoskeleton</location>
        <location evidence="1">Microtubule organizing center</location>
        <location evidence="1">Centrosome</location>
        <location evidence="1">Centriole</location>
    </subcellularLocation>
</comment>
<dbReference type="PANTHER" id="PTHR21502:SF3">
    <property type="entry name" value="CILIUM ASSEMBLY PROTEIN DZIP1L"/>
    <property type="match status" value="1"/>
</dbReference>
<dbReference type="InterPro" id="IPR058883">
    <property type="entry name" value="DZIP1_dom"/>
</dbReference>
<feature type="compositionally biased region" description="Acidic residues" evidence="12">
    <location>
        <begin position="626"/>
        <end position="638"/>
    </location>
</feature>